<dbReference type="SUPFAM" id="SSF111369">
    <property type="entry name" value="HlyD-like secretion proteins"/>
    <property type="match status" value="1"/>
</dbReference>
<keyword evidence="3" id="KW-1133">Transmembrane helix</keyword>
<dbReference type="OrthoDB" id="7265739at2"/>
<dbReference type="Gene3D" id="2.40.420.20">
    <property type="match status" value="1"/>
</dbReference>
<gene>
    <name evidence="6" type="ORF">B0682_01655</name>
</gene>
<dbReference type="Proteomes" id="UP000191094">
    <property type="component" value="Unassembled WGS sequence"/>
</dbReference>
<dbReference type="GO" id="GO:0015562">
    <property type="term" value="F:efflux transmembrane transporter activity"/>
    <property type="evidence" value="ECO:0007669"/>
    <property type="project" value="TreeGrafter"/>
</dbReference>
<feature type="compositionally biased region" description="Polar residues" evidence="2">
    <location>
        <begin position="1"/>
        <end position="12"/>
    </location>
</feature>
<evidence type="ECO:0000256" key="3">
    <source>
        <dbReference type="SAM" id="Phobius"/>
    </source>
</evidence>
<dbReference type="Pfam" id="PF25876">
    <property type="entry name" value="HH_MFP_RND"/>
    <property type="match status" value="1"/>
</dbReference>
<reference evidence="6 7" key="1">
    <citation type="submission" date="2017-02" db="EMBL/GenBank/DDBJ databases">
        <title>Draft genome sequence of Moraxella lincolnii CCUG 9405T type strain.</title>
        <authorList>
            <person name="Salva-Serra F."/>
            <person name="Engstrom-Jakobsson H."/>
            <person name="Thorell K."/>
            <person name="Jaen-Luchoro D."/>
            <person name="Gonzales-Siles L."/>
            <person name="Karlsson R."/>
            <person name="Yazdan S."/>
            <person name="Boulund F."/>
            <person name="Johnning A."/>
            <person name="Engstrand L."/>
            <person name="Kristiansson E."/>
            <person name="Moore E."/>
        </authorList>
    </citation>
    <scope>NUCLEOTIDE SEQUENCE [LARGE SCALE GENOMIC DNA]</scope>
    <source>
        <strain evidence="6 7">CCUG 9405</strain>
    </source>
</reference>
<dbReference type="AlphaFoldDB" id="A0A1T0CK35"/>
<dbReference type="InterPro" id="IPR006143">
    <property type="entry name" value="RND_pump_MFP"/>
</dbReference>
<feature type="transmembrane region" description="Helical" evidence="3">
    <location>
        <begin position="44"/>
        <end position="65"/>
    </location>
</feature>
<dbReference type="GO" id="GO:1990281">
    <property type="term" value="C:efflux pump complex"/>
    <property type="evidence" value="ECO:0007669"/>
    <property type="project" value="TreeGrafter"/>
</dbReference>
<proteinExistence type="inferred from homology"/>
<dbReference type="EMBL" id="MUYT01000002">
    <property type="protein sequence ID" value="OOS22521.1"/>
    <property type="molecule type" value="Genomic_DNA"/>
</dbReference>
<dbReference type="Pfam" id="PF25917">
    <property type="entry name" value="BSH_RND"/>
    <property type="match status" value="1"/>
</dbReference>
<dbReference type="PANTHER" id="PTHR30469">
    <property type="entry name" value="MULTIDRUG RESISTANCE PROTEIN MDTA"/>
    <property type="match status" value="1"/>
</dbReference>
<sequence>MHEPQRPQSSAEQPKHDNATRHEPSISHHTQPIHHGFKKSAPNLWAYVLGLMAVLLVGLGLGHHWGSKQGKNSNQAMANTDKTAVNPTGTDKSAVLTVEVISPTSQDVDNNLLADGTVAGKSIANVSGRVNGVAIEKILVDEGDWVKAGQTLAVFDAKGLEQNVIEAQASVVEAQANHANAVANAERVIPLLDIDAVSQQEVDRYVSTAEQARALLVSAQARLNGAELTLRDSKVIAPVSGIISNKHAQIGSVPQQALFSIIEGGVLEWQAKVDPEQLKLIQVGMPVIVKTPSNDWINGKVTRISPKVADDRRMMVAATLENSRQIQAGMLLSGEFVMDSQPQTVVPVASVVSHDGYEYLMLVKDISDQDGSRTGTVERLKVELGKQIDKQVVVNSRLPNNALIIRQGGGFLNDGDKVRVVTDVNAAQAQATGQAQAQTHSKSMGVGN</sequence>
<feature type="compositionally biased region" description="Basic and acidic residues" evidence="2">
    <location>
        <begin position="13"/>
        <end position="26"/>
    </location>
</feature>
<dbReference type="InterPro" id="IPR058624">
    <property type="entry name" value="MdtA-like_HH"/>
</dbReference>
<keyword evidence="3" id="KW-0472">Membrane</keyword>
<accession>A0A1T0CK35</accession>
<protein>
    <submittedName>
        <fullName evidence="6">Uncharacterized protein</fullName>
    </submittedName>
</protein>
<dbReference type="PANTHER" id="PTHR30469:SF15">
    <property type="entry name" value="HLYD FAMILY OF SECRETION PROTEINS"/>
    <property type="match status" value="1"/>
</dbReference>
<keyword evidence="3" id="KW-0812">Transmembrane</keyword>
<dbReference type="NCBIfam" id="TIGR01730">
    <property type="entry name" value="RND_mfp"/>
    <property type="match status" value="1"/>
</dbReference>
<evidence type="ECO:0000259" key="5">
    <source>
        <dbReference type="Pfam" id="PF25917"/>
    </source>
</evidence>
<feature type="domain" description="Multidrug resistance protein MdtA-like barrel-sandwich hybrid" evidence="5">
    <location>
        <begin position="123"/>
        <end position="253"/>
    </location>
</feature>
<feature type="region of interest" description="Disordered" evidence="2">
    <location>
        <begin position="1"/>
        <end position="35"/>
    </location>
</feature>
<evidence type="ECO:0000256" key="2">
    <source>
        <dbReference type="SAM" id="MobiDB-lite"/>
    </source>
</evidence>
<feature type="domain" description="Multidrug resistance protein MdtA-like alpha-helical hairpin" evidence="4">
    <location>
        <begin position="166"/>
        <end position="231"/>
    </location>
</feature>
<evidence type="ECO:0000313" key="6">
    <source>
        <dbReference type="EMBL" id="OOS22521.1"/>
    </source>
</evidence>
<organism evidence="6 7">
    <name type="scientific">Lwoffella lincolnii</name>
    <dbReference type="NCBI Taxonomy" id="90241"/>
    <lineage>
        <taxon>Bacteria</taxon>
        <taxon>Pseudomonadati</taxon>
        <taxon>Pseudomonadota</taxon>
        <taxon>Gammaproteobacteria</taxon>
        <taxon>Moraxellales</taxon>
        <taxon>Moraxellaceae</taxon>
        <taxon>Lwoffella</taxon>
    </lineage>
</organism>
<dbReference type="InterPro" id="IPR058625">
    <property type="entry name" value="MdtA-like_BSH"/>
</dbReference>
<evidence type="ECO:0000256" key="1">
    <source>
        <dbReference type="ARBA" id="ARBA00009477"/>
    </source>
</evidence>
<keyword evidence="7" id="KW-1185">Reference proteome</keyword>
<evidence type="ECO:0000313" key="7">
    <source>
        <dbReference type="Proteomes" id="UP000191094"/>
    </source>
</evidence>
<name>A0A1T0CK35_9GAMM</name>
<dbReference type="Gene3D" id="1.10.287.470">
    <property type="entry name" value="Helix hairpin bin"/>
    <property type="match status" value="1"/>
</dbReference>
<dbReference type="STRING" id="90241.B0682_01655"/>
<comment type="similarity">
    <text evidence="1">Belongs to the membrane fusion protein (MFP) (TC 8.A.1) family.</text>
</comment>
<dbReference type="Gene3D" id="2.40.50.100">
    <property type="match status" value="1"/>
</dbReference>
<evidence type="ECO:0000259" key="4">
    <source>
        <dbReference type="Pfam" id="PF25876"/>
    </source>
</evidence>
<dbReference type="Gene3D" id="2.40.30.170">
    <property type="match status" value="1"/>
</dbReference>
<comment type="caution">
    <text evidence="6">The sequence shown here is derived from an EMBL/GenBank/DDBJ whole genome shotgun (WGS) entry which is preliminary data.</text>
</comment>
<dbReference type="RefSeq" id="WP_078306371.1">
    <property type="nucleotide sequence ID" value="NZ_MUYT01000002.1"/>
</dbReference>